<dbReference type="InterPro" id="IPR027417">
    <property type="entry name" value="P-loop_NTPase"/>
</dbReference>
<sequence length="234" mass="26741">MVKKILSARSPIKTLEKNLRGGVGPGHLGVFASRKGVGKTACLVQIALDRLFEDRPVIHVSYASRVDYIISWYEELFKKLASRENLKSEMEVHDRVVRNRVILNFRQEGMKTEQVLKSIEALLGPGNFAARTIIVDGFNFYLPCAQDLAQFKKFAVDRQLEFWFSCSLKGEDPLFDDQGLPFVLKDYLPSLDIIITLEHDNGRVRLNLVKDHDQISSKKLRLELDPQTLLLTRI</sequence>
<name>A0A3E2BM63_9BACT</name>
<comment type="caution">
    <text evidence="1">The sequence shown here is derived from an EMBL/GenBank/DDBJ whole genome shotgun (WGS) entry which is preliminary data.</text>
</comment>
<evidence type="ECO:0000313" key="2">
    <source>
        <dbReference type="Proteomes" id="UP000257323"/>
    </source>
</evidence>
<dbReference type="SUPFAM" id="SSF52540">
    <property type="entry name" value="P-loop containing nucleoside triphosphate hydrolases"/>
    <property type="match status" value="1"/>
</dbReference>
<gene>
    <name evidence="1" type="ORF">OP8BY_0107</name>
</gene>
<accession>A0A3E2BM63</accession>
<proteinExistence type="predicted"/>
<organism evidence="1 2">
    <name type="scientific">Candidatus Saccharicenans subterraneus</name>
    <dbReference type="NCBI Taxonomy" id="2508984"/>
    <lineage>
        <taxon>Bacteria</taxon>
        <taxon>Candidatus Aminicenantota</taxon>
        <taxon>Candidatus Aminicenantia</taxon>
        <taxon>Candidatus Aminicenantales</taxon>
        <taxon>Candidatus Saccharicenantaceae</taxon>
        <taxon>Candidatus Saccharicenans</taxon>
    </lineage>
</organism>
<dbReference type="AlphaFoldDB" id="A0A3E2BM63"/>
<dbReference type="Proteomes" id="UP000257323">
    <property type="component" value="Unassembled WGS sequence"/>
</dbReference>
<dbReference type="EMBL" id="QUAH01000007">
    <property type="protein sequence ID" value="RFT15732.1"/>
    <property type="molecule type" value="Genomic_DNA"/>
</dbReference>
<evidence type="ECO:0000313" key="1">
    <source>
        <dbReference type="EMBL" id="RFT15732.1"/>
    </source>
</evidence>
<protein>
    <recommendedName>
        <fullName evidence="3">Cytoplasmic protein</fullName>
    </recommendedName>
</protein>
<evidence type="ECO:0008006" key="3">
    <source>
        <dbReference type="Google" id="ProtNLM"/>
    </source>
</evidence>
<dbReference type="Gene3D" id="3.40.50.300">
    <property type="entry name" value="P-loop containing nucleotide triphosphate hydrolases"/>
    <property type="match status" value="1"/>
</dbReference>
<reference evidence="1 2" key="1">
    <citation type="submission" date="2018-08" db="EMBL/GenBank/DDBJ databases">
        <title>Genome analysis of the thermophilic bacterium of the candidate phylum Aminicenantes from deep subsurface aquifer revealed its physiology and ecological role.</title>
        <authorList>
            <person name="Kadnikov V.V."/>
            <person name="Mardanov A.V."/>
            <person name="Beletsky A.V."/>
            <person name="Karnachuk O.V."/>
            <person name="Ravin N.V."/>
        </authorList>
    </citation>
    <scope>NUCLEOTIDE SEQUENCE [LARGE SCALE GENOMIC DNA]</scope>
    <source>
        <strain evidence="1">BY38</strain>
    </source>
</reference>